<reference evidence="2" key="1">
    <citation type="submission" date="2023-11" db="EMBL/GenBank/DDBJ databases">
        <title>Genome assemblies of two species of porcelain crab, Petrolisthes cinctipes and Petrolisthes manimaculis (Anomura: Porcellanidae).</title>
        <authorList>
            <person name="Angst P."/>
        </authorList>
    </citation>
    <scope>NUCLEOTIDE SEQUENCE</scope>
    <source>
        <strain evidence="2">PB745_02</strain>
        <tissue evidence="2">Gill</tissue>
    </source>
</reference>
<evidence type="ECO:0000313" key="3">
    <source>
        <dbReference type="Proteomes" id="UP001292094"/>
    </source>
</evidence>
<organism evidence="2 3">
    <name type="scientific">Petrolisthes manimaculis</name>
    <dbReference type="NCBI Taxonomy" id="1843537"/>
    <lineage>
        <taxon>Eukaryota</taxon>
        <taxon>Metazoa</taxon>
        <taxon>Ecdysozoa</taxon>
        <taxon>Arthropoda</taxon>
        <taxon>Crustacea</taxon>
        <taxon>Multicrustacea</taxon>
        <taxon>Malacostraca</taxon>
        <taxon>Eumalacostraca</taxon>
        <taxon>Eucarida</taxon>
        <taxon>Decapoda</taxon>
        <taxon>Pleocyemata</taxon>
        <taxon>Anomura</taxon>
        <taxon>Galatheoidea</taxon>
        <taxon>Porcellanidae</taxon>
        <taxon>Petrolisthes</taxon>
    </lineage>
</organism>
<accession>A0AAE1NI97</accession>
<evidence type="ECO:0000259" key="1">
    <source>
        <dbReference type="PROSITE" id="PS50003"/>
    </source>
</evidence>
<dbReference type="GO" id="GO:0007030">
    <property type="term" value="P:Golgi organization"/>
    <property type="evidence" value="ECO:0007669"/>
    <property type="project" value="TreeGrafter"/>
</dbReference>
<dbReference type="PROSITE" id="PS50003">
    <property type="entry name" value="PH_DOMAIN"/>
    <property type="match status" value="1"/>
</dbReference>
<dbReference type="EMBL" id="JAWZYT010005658">
    <property type="protein sequence ID" value="KAK4289931.1"/>
    <property type="molecule type" value="Genomic_DNA"/>
</dbReference>
<dbReference type="InterPro" id="IPR001849">
    <property type="entry name" value="PH_domain"/>
</dbReference>
<gene>
    <name evidence="2" type="ORF">Pmani_037131</name>
</gene>
<dbReference type="GO" id="GO:0019894">
    <property type="term" value="F:kinesin binding"/>
    <property type="evidence" value="ECO:0007669"/>
    <property type="project" value="TreeGrafter"/>
</dbReference>
<keyword evidence="3" id="KW-1185">Reference proteome</keyword>
<evidence type="ECO:0000313" key="2">
    <source>
        <dbReference type="EMBL" id="KAK4289931.1"/>
    </source>
</evidence>
<dbReference type="GO" id="GO:0032418">
    <property type="term" value="P:lysosome localization"/>
    <property type="evidence" value="ECO:0007669"/>
    <property type="project" value="TreeGrafter"/>
</dbReference>
<dbReference type="InterPro" id="IPR053015">
    <property type="entry name" value="PH_domain-containing_M2"/>
</dbReference>
<feature type="domain" description="PH" evidence="1">
    <location>
        <begin position="108"/>
        <end position="205"/>
    </location>
</feature>
<dbReference type="PANTHER" id="PTHR46556">
    <property type="entry name" value="PLECKSTRIN HOMOLOGY DOMAIN-CONTAINING FAMILY M MEMBER 2"/>
    <property type="match status" value="1"/>
</dbReference>
<dbReference type="GO" id="GO:0032880">
    <property type="term" value="P:regulation of protein localization"/>
    <property type="evidence" value="ECO:0007669"/>
    <property type="project" value="TreeGrafter"/>
</dbReference>
<name>A0AAE1NI97_9EUCA</name>
<dbReference type="PANTHER" id="PTHR46556:SF1">
    <property type="entry name" value="PLECKSTRIN HOMOLOGY DOMAIN-CONTAINING FAMILY M MEMBER 2"/>
    <property type="match status" value="1"/>
</dbReference>
<dbReference type="SMART" id="SM00233">
    <property type="entry name" value="PH"/>
    <property type="match status" value="1"/>
</dbReference>
<dbReference type="GO" id="GO:0010008">
    <property type="term" value="C:endosome membrane"/>
    <property type="evidence" value="ECO:0007669"/>
    <property type="project" value="TreeGrafter"/>
</dbReference>
<dbReference type="InterPro" id="IPR011993">
    <property type="entry name" value="PH-like_dom_sf"/>
</dbReference>
<dbReference type="Gene3D" id="2.30.29.30">
    <property type="entry name" value="Pleckstrin-homology domain (PH domain)/Phosphotyrosine-binding domain (PTB)"/>
    <property type="match status" value="1"/>
</dbReference>
<protein>
    <recommendedName>
        <fullName evidence="1">PH domain-containing protein</fullName>
    </recommendedName>
</protein>
<comment type="caution">
    <text evidence="2">The sequence shown here is derived from an EMBL/GenBank/DDBJ whole genome shotgun (WGS) entry which is preliminary data.</text>
</comment>
<dbReference type="AlphaFoldDB" id="A0AAE1NI97"/>
<dbReference type="SUPFAM" id="SSF50729">
    <property type="entry name" value="PH domain-like"/>
    <property type="match status" value="1"/>
</dbReference>
<dbReference type="Proteomes" id="UP001292094">
    <property type="component" value="Unassembled WGS sequence"/>
</dbReference>
<dbReference type="Pfam" id="PF00169">
    <property type="entry name" value="PH"/>
    <property type="match status" value="1"/>
</dbReference>
<proteinExistence type="predicted"/>
<sequence length="311" mass="35130">MVGGGGGVRGVRGGRCSPIRLTLQEQHRQSLLWSTTTTTTTTTPITTPNNNLPAVVIHPQWEITGVRNWLTSQLHIQSVGSICEWWLVDWEDGSSLDSSSSNSNGPLGPTKEGSLMYKAMGILSQWKPAYFILKGGVLYQFNDKQERLPCMILQSQHCIGCVRIKHTHRPHTFQLYRRHHTPLLLAASDENEASLWLQALLTTINIGMCGVSERNQVTSLEHLTSISLYTECPTTCILEFECSEAGEISGDWALYFRTSKQLQQFISLLSKTWKNLSQMEFPLQQVNNEEIKQFLYEGSQISHNQWSLLHI</sequence>